<dbReference type="GO" id="GO:0015031">
    <property type="term" value="P:protein transport"/>
    <property type="evidence" value="ECO:0007669"/>
    <property type="project" value="UniProtKB-KW"/>
</dbReference>
<evidence type="ECO:0000313" key="12">
    <source>
        <dbReference type="Proteomes" id="UP000509510"/>
    </source>
</evidence>
<dbReference type="PANTHER" id="PTHR14042">
    <property type="entry name" value="DOPEY-RELATED"/>
    <property type="match status" value="1"/>
</dbReference>
<dbReference type="Pfam" id="PF24597">
    <property type="entry name" value="TPR_DOP1_M"/>
    <property type="match status" value="1"/>
</dbReference>
<feature type="region of interest" description="Disordered" evidence="7">
    <location>
        <begin position="370"/>
        <end position="398"/>
    </location>
</feature>
<evidence type="ECO:0000256" key="7">
    <source>
        <dbReference type="SAM" id="MobiDB-lite"/>
    </source>
</evidence>
<dbReference type="GO" id="GO:0005829">
    <property type="term" value="C:cytosol"/>
    <property type="evidence" value="ECO:0007669"/>
    <property type="project" value="GOC"/>
</dbReference>
<evidence type="ECO:0000256" key="4">
    <source>
        <dbReference type="ARBA" id="ARBA00023034"/>
    </source>
</evidence>
<sequence>MSLDPGSLQRADSPASSDSSFTRSRHRNQNDDHLKKDKNYRRYASTVERALSLFDTTLQEWADYISFLSRLLKALQSHPPDLSVVPHKVTVAKRLAQCLNPSLPSGVHQKALEVYTYIFGLIKSEGLTQDLSLYFPGVAPTLTFASLSVRPLFIALLETYLPELEPMALRPALKAIILALLPGLEEETSDDFEPTLRTLNKIRTVASQMDTRRSSLNPNAGGQYFWQCLFLASITNPSRRSGVLAYLSRHLPKLGLTDSKNARSEKEESQEIPTDSAAVAESVISPEPGLLIRCFASGLADDQLLVQRNFLDMLVTHLPLHSPILQYKIRRDDFERLILAATGVVTRRDMSLNRRLWAWLLGPEPTNITAEFPLPSNDKDRRVSTDGSEQSQSQSQSQYFSKFGLDPLIRGILKMINQGSPQPSERSRPLRIALSLMDRWEVGGFVVPAVFLTIMRNVQAYEKVGAKPHFDEVFRSASAFFDGVESGLIFSELLYLIDIDLKSRYGSFEKKVDDLKLAHFILANFNVREEEMVLIHVPLLTLSILTKANEILSVRPESNPENNKILLQHLVKLLNFVLNLLPERAFLIKAASETPPDDQQNTDNSIISQRVREFYDHSRESLELQPLPFAPRTLAELILRAAHNLSISSLKDTHSNLSVKETLNLLVALLKKTPKSRSLADSSLITAFHDNLKFNDSGLSTQQFPVISSIASTVVALYGIHSPGYYITYQQLCDLIPTLVGSLWTFLSPQSPKFHVEAVRCLWLLHSITWQDHLVESSITNLMVEQESYSTAQFANTGPVEKFFVLWNHSHQWNHETSNNRIAEEHSVNGKPSGNDRSLYHVSFLQRPLFIILDSLTQPTDEVSQLVRDWIQDMPSVQRVLYIIVSALEALVDVESVAGNKSGTVSSDDRRECNYLLQTLSNVMKALSHNGWVILLSHSLHPTENARESLAPEDVVEEKPIQTTIAEIALALCGSANPPDSEIDTEEEALQRIALLVLRQLLLGLGAEQITSTNIHVILIEKLSNALDQGSDSVQSATIETLLAALKAKFAHLQPSPANPKHRRTGSRGSLRSASILSLSTDRVDKIQQAPPVPQPPEQLLDCLLKGISSPKSRGCLEKWILLLSESLPFYGESLFQILLMLVECFCREIRSSFSNLQEVFKKTEHWPEDRCEYVTIILLTGLETCIATAHERLHAEEITTPAIRSPDQPQGFFGNMVSNVFNSDGAQTRNVANDRLTVLLCFQDAVRLCFSIWSWGSNNTKGGTSYDSESAASFQYTSLRMRNRSRRLLEHLFTAEALESLETMVELWCNTDSAGAINSSHIFNLLHTLDRARPKVIIPAIFNSIYSRTNPAALDPNRKSALASNITESELAAFLVTYARSLDDDVLDEIWGDCTTFLRDVLANPFPHRQILSRLVEFAGILGTKMENTSFGDDRRMRKELGDLLLRLLAAIFTSKPMGLSQDSGMSGRPSLDHDGSPPSQVGPDDMLSILTVSLPAFVTTLGETDRITTAISSISTNVVSPIFRSRLFPNNVTKNVLGLLQHISKISASSKVWKKDIGDAFNDPKFFGCHVDLVKSGWMSLLRQLVLVDKDRFSELLSRLTPPATAGIMFGVGASAARLEADRKTQLNLRRIALLILSNIEDQFVTDLPSLVQKLEDLLQATHSSSPSSATRAEIFMVLRALLLKTSTIHLAPFWPLINTELQEAIYAVPQHQQSELYQPYSLLQACKLLDILLLLVPDDFQLQEWLFVTDTIDAIYPPGRWEPVALADEVSRSLGTREAVSPLPSDLGDKSGLKKPSLNSDRTRETPKDEIIDRVLKPFFGHMSIQAFEDTYSMGVPDIDACIEDLLADLFNESTMAS</sequence>
<dbReference type="Pfam" id="PF24598">
    <property type="entry name" value="DOP1_C"/>
    <property type="match status" value="1"/>
</dbReference>
<keyword evidence="3" id="KW-0653">Protein transport</keyword>
<organism evidence="11 12">
    <name type="scientific">Talaromyces rugulosus</name>
    <name type="common">Penicillium rugulosum</name>
    <dbReference type="NCBI Taxonomy" id="121627"/>
    <lineage>
        <taxon>Eukaryota</taxon>
        <taxon>Fungi</taxon>
        <taxon>Dikarya</taxon>
        <taxon>Ascomycota</taxon>
        <taxon>Pezizomycotina</taxon>
        <taxon>Eurotiomycetes</taxon>
        <taxon>Eurotiomycetidae</taxon>
        <taxon>Eurotiales</taxon>
        <taxon>Trichocomaceae</taxon>
        <taxon>Talaromyces</taxon>
        <taxon>Talaromyces sect. Islandici</taxon>
    </lineage>
</organism>
<dbReference type="RefSeq" id="XP_035345073.1">
    <property type="nucleotide sequence ID" value="XM_035489180.1"/>
</dbReference>
<dbReference type="GeneID" id="55993519"/>
<accession>A0A7H8QZK9</accession>
<feature type="region of interest" description="Disordered" evidence="7">
    <location>
        <begin position="258"/>
        <end position="279"/>
    </location>
</feature>
<evidence type="ECO:0000256" key="2">
    <source>
        <dbReference type="ARBA" id="ARBA00022448"/>
    </source>
</evidence>
<evidence type="ECO:0000256" key="3">
    <source>
        <dbReference type="ARBA" id="ARBA00022927"/>
    </source>
</evidence>
<comment type="subcellular location">
    <subcellularLocation>
        <location evidence="1">Golgi apparatus membrane</location>
        <topology evidence="1">Peripheral membrane protein</topology>
    </subcellularLocation>
</comment>
<dbReference type="GO" id="GO:0000139">
    <property type="term" value="C:Golgi membrane"/>
    <property type="evidence" value="ECO:0007669"/>
    <property type="project" value="UniProtKB-SubCell"/>
</dbReference>
<dbReference type="Pfam" id="PF04118">
    <property type="entry name" value="Dopey_N"/>
    <property type="match status" value="1"/>
</dbReference>
<dbReference type="PANTHER" id="PTHR14042:SF24">
    <property type="entry name" value="PROTEIN DOPEY-1 HOMOLOG"/>
    <property type="match status" value="1"/>
</dbReference>
<keyword evidence="5" id="KW-0472">Membrane</keyword>
<evidence type="ECO:0000259" key="9">
    <source>
        <dbReference type="Pfam" id="PF24597"/>
    </source>
</evidence>
<feature type="domain" description="DOP1-like middle TPR" evidence="9">
    <location>
        <begin position="399"/>
        <end position="615"/>
    </location>
</feature>
<evidence type="ECO:0000259" key="10">
    <source>
        <dbReference type="Pfam" id="PF24598"/>
    </source>
</evidence>
<feature type="domain" description="DOP1-like C-terminal" evidence="10">
    <location>
        <begin position="1375"/>
        <end position="1836"/>
    </location>
</feature>
<dbReference type="OrthoDB" id="297643at2759"/>
<dbReference type="KEGG" id="trg:TRUGW13939_06023"/>
<comment type="similarity">
    <text evidence="6">Belongs to the DOP1 family.</text>
</comment>
<dbReference type="GO" id="GO:0005802">
    <property type="term" value="C:trans-Golgi network"/>
    <property type="evidence" value="ECO:0007669"/>
    <property type="project" value="TreeGrafter"/>
</dbReference>
<feature type="region of interest" description="Disordered" evidence="7">
    <location>
        <begin position="1460"/>
        <end position="1481"/>
    </location>
</feature>
<feature type="region of interest" description="Disordered" evidence="7">
    <location>
        <begin position="1782"/>
        <end position="1809"/>
    </location>
</feature>
<proteinExistence type="inferred from homology"/>
<evidence type="ECO:0000313" key="11">
    <source>
        <dbReference type="EMBL" id="QKX58895.1"/>
    </source>
</evidence>
<feature type="region of interest" description="Disordered" evidence="7">
    <location>
        <begin position="1"/>
        <end position="37"/>
    </location>
</feature>
<evidence type="ECO:0000256" key="6">
    <source>
        <dbReference type="ARBA" id="ARBA00046326"/>
    </source>
</evidence>
<reference evidence="12" key="1">
    <citation type="submission" date="2020-06" db="EMBL/GenBank/DDBJ databases">
        <title>A chromosome-scale genome assembly of Talaromyces rugulosus W13939.</title>
        <authorList>
            <person name="Wang B."/>
            <person name="Guo L."/>
            <person name="Ye K."/>
            <person name="Wang L."/>
        </authorList>
    </citation>
    <scope>NUCLEOTIDE SEQUENCE [LARGE SCALE GENOMIC DNA]</scope>
    <source>
        <strain evidence="12">W13939</strain>
    </source>
</reference>
<dbReference type="InterPro" id="IPR056457">
    <property type="entry name" value="DOP1_C"/>
</dbReference>
<evidence type="ECO:0000256" key="1">
    <source>
        <dbReference type="ARBA" id="ARBA00004395"/>
    </source>
</evidence>
<keyword evidence="12" id="KW-1185">Reference proteome</keyword>
<dbReference type="GO" id="GO:0006895">
    <property type="term" value="P:Golgi to endosome transport"/>
    <property type="evidence" value="ECO:0007669"/>
    <property type="project" value="InterPro"/>
</dbReference>
<keyword evidence="4" id="KW-0333">Golgi apparatus</keyword>
<feature type="domain" description="DOP1 N-terminal" evidence="8">
    <location>
        <begin position="37"/>
        <end position="364"/>
    </location>
</feature>
<gene>
    <name evidence="11" type="ORF">TRUGW13939_06023</name>
</gene>
<keyword evidence="2" id="KW-0813">Transport</keyword>
<dbReference type="InterPro" id="IPR056458">
    <property type="entry name" value="TPR_DOP1_M"/>
</dbReference>
<feature type="compositionally biased region" description="Basic and acidic residues" evidence="7">
    <location>
        <begin position="260"/>
        <end position="269"/>
    </location>
</feature>
<dbReference type="InterPro" id="IPR007249">
    <property type="entry name" value="DOP1_N"/>
</dbReference>
<dbReference type="InterPro" id="IPR040314">
    <property type="entry name" value="DOP1"/>
</dbReference>
<feature type="compositionally biased region" description="Basic and acidic residues" evidence="7">
    <location>
        <begin position="28"/>
        <end position="37"/>
    </location>
</feature>
<feature type="compositionally biased region" description="Low complexity" evidence="7">
    <location>
        <begin position="388"/>
        <end position="398"/>
    </location>
</feature>
<evidence type="ECO:0000259" key="8">
    <source>
        <dbReference type="Pfam" id="PF04118"/>
    </source>
</evidence>
<dbReference type="Proteomes" id="UP000509510">
    <property type="component" value="Chromosome III"/>
</dbReference>
<protein>
    <submittedName>
        <fullName evidence="11">Uncharacterized protein</fullName>
    </submittedName>
</protein>
<dbReference type="InterPro" id="IPR016024">
    <property type="entry name" value="ARM-type_fold"/>
</dbReference>
<dbReference type="EMBL" id="CP055900">
    <property type="protein sequence ID" value="QKX58895.1"/>
    <property type="molecule type" value="Genomic_DNA"/>
</dbReference>
<dbReference type="SUPFAM" id="SSF48371">
    <property type="entry name" value="ARM repeat"/>
    <property type="match status" value="1"/>
</dbReference>
<dbReference type="GO" id="GO:0005768">
    <property type="term" value="C:endosome"/>
    <property type="evidence" value="ECO:0007669"/>
    <property type="project" value="TreeGrafter"/>
</dbReference>
<name>A0A7H8QZK9_TALRU</name>
<evidence type="ECO:0000256" key="5">
    <source>
        <dbReference type="ARBA" id="ARBA00023136"/>
    </source>
</evidence>